<sequence length="274" mass="28696">MTTTPLTHTPHDSGVPASARDFSVDGRVVLITGAAQGIGRELARQFAAAGALAVVADLDLAKAEAVVKEIHDAGGVGLAVQVDVADEASAVAMVDTVIEKWGRVDVLINNASIFATIEKGPFDQIPLAQWEKVLKVNVTGTYLCVKAVAAHMRRAGFGRIVNISSDSVTRGTVNYLHYVTSKAAVIGMTNSLARELGGHGITVNCVRPGMVATEVERTVNPTVEVRERAASQQCIPRGMVPTDLVGVMFFLAAPASAFITGQTIACDGGYTHSS</sequence>
<dbReference type="SUPFAM" id="SSF51735">
    <property type="entry name" value="NAD(P)-binding Rossmann-fold domains"/>
    <property type="match status" value="1"/>
</dbReference>
<accession>A0AAU8J4V2</accession>
<dbReference type="PROSITE" id="PS00061">
    <property type="entry name" value="ADH_SHORT"/>
    <property type="match status" value="1"/>
</dbReference>
<dbReference type="PRINTS" id="PR00080">
    <property type="entry name" value="SDRFAMILY"/>
</dbReference>
<dbReference type="EMBL" id="CP159534">
    <property type="protein sequence ID" value="XCJ74992.1"/>
    <property type="molecule type" value="Genomic_DNA"/>
</dbReference>
<evidence type="ECO:0000313" key="3">
    <source>
        <dbReference type="EMBL" id="XCJ74992.1"/>
    </source>
</evidence>
<dbReference type="AlphaFoldDB" id="A0AAU8J4V2"/>
<comment type="similarity">
    <text evidence="1">Belongs to the short-chain dehydrogenases/reductases (SDR) family.</text>
</comment>
<proteinExistence type="inferred from homology"/>
<dbReference type="InterPro" id="IPR002347">
    <property type="entry name" value="SDR_fam"/>
</dbReference>
<keyword evidence="2" id="KW-0560">Oxidoreductase</keyword>
<dbReference type="GO" id="GO:0016616">
    <property type="term" value="F:oxidoreductase activity, acting on the CH-OH group of donors, NAD or NADP as acceptor"/>
    <property type="evidence" value="ECO:0007669"/>
    <property type="project" value="TreeGrafter"/>
</dbReference>
<protein>
    <submittedName>
        <fullName evidence="3">SDR family oxidoreductase</fullName>
    </submittedName>
</protein>
<dbReference type="RefSeq" id="WP_353946428.1">
    <property type="nucleotide sequence ID" value="NZ_CP159534.1"/>
</dbReference>
<dbReference type="InterPro" id="IPR020904">
    <property type="entry name" value="Sc_DH/Rdtase_CS"/>
</dbReference>
<dbReference type="GO" id="GO:0006633">
    <property type="term" value="P:fatty acid biosynthetic process"/>
    <property type="evidence" value="ECO:0007669"/>
    <property type="project" value="TreeGrafter"/>
</dbReference>
<dbReference type="PANTHER" id="PTHR42760">
    <property type="entry name" value="SHORT-CHAIN DEHYDROGENASES/REDUCTASES FAMILY MEMBER"/>
    <property type="match status" value="1"/>
</dbReference>
<dbReference type="FunFam" id="3.40.50.720:FF:000084">
    <property type="entry name" value="Short-chain dehydrogenase reductase"/>
    <property type="match status" value="1"/>
</dbReference>
<dbReference type="PANTHER" id="PTHR42760:SF133">
    <property type="entry name" value="3-OXOACYL-[ACYL-CARRIER-PROTEIN] REDUCTASE"/>
    <property type="match status" value="1"/>
</dbReference>
<evidence type="ECO:0000256" key="2">
    <source>
        <dbReference type="ARBA" id="ARBA00023002"/>
    </source>
</evidence>
<reference evidence="3" key="1">
    <citation type="submission" date="2024-06" db="EMBL/GenBank/DDBJ databases">
        <title>Streptomyces sp. strain HUAS MG91 genome sequences.</title>
        <authorList>
            <person name="Mo P."/>
        </authorList>
    </citation>
    <scope>NUCLEOTIDE SEQUENCE</scope>
    <source>
        <strain evidence="3">HUAS MG91</strain>
    </source>
</reference>
<name>A0AAU8J4V2_9ACTN</name>
<gene>
    <name evidence="3" type="ORF">ABII15_35730</name>
</gene>
<dbReference type="Pfam" id="PF13561">
    <property type="entry name" value="adh_short_C2"/>
    <property type="match status" value="1"/>
</dbReference>
<organism evidence="3">
    <name type="scientific">Streptomyces tabacisoli</name>
    <dbReference type="NCBI Taxonomy" id="3156398"/>
    <lineage>
        <taxon>Bacteria</taxon>
        <taxon>Bacillati</taxon>
        <taxon>Actinomycetota</taxon>
        <taxon>Actinomycetes</taxon>
        <taxon>Kitasatosporales</taxon>
        <taxon>Streptomycetaceae</taxon>
        <taxon>Streptomyces</taxon>
    </lineage>
</organism>
<dbReference type="Gene3D" id="3.40.50.720">
    <property type="entry name" value="NAD(P)-binding Rossmann-like Domain"/>
    <property type="match status" value="1"/>
</dbReference>
<evidence type="ECO:0000256" key="1">
    <source>
        <dbReference type="ARBA" id="ARBA00006484"/>
    </source>
</evidence>
<dbReference type="KEGG" id="stac:ABII15_35730"/>
<dbReference type="GO" id="GO:0048038">
    <property type="term" value="F:quinone binding"/>
    <property type="evidence" value="ECO:0007669"/>
    <property type="project" value="TreeGrafter"/>
</dbReference>
<dbReference type="PRINTS" id="PR00081">
    <property type="entry name" value="GDHRDH"/>
</dbReference>
<dbReference type="InterPro" id="IPR036291">
    <property type="entry name" value="NAD(P)-bd_dom_sf"/>
</dbReference>